<evidence type="ECO:0000256" key="9">
    <source>
        <dbReference type="ARBA" id="ARBA00023136"/>
    </source>
</evidence>
<comment type="subcellular location">
    <subcellularLocation>
        <location evidence="1">Membrane</location>
        <topology evidence="1">Single-pass membrane protein</topology>
    </subcellularLocation>
</comment>
<feature type="region of interest" description="Disordered" evidence="13">
    <location>
        <begin position="2464"/>
        <end position="2489"/>
    </location>
</feature>
<keyword evidence="2" id="KW-0245">EGF-like domain</keyword>
<evidence type="ECO:0000256" key="5">
    <source>
        <dbReference type="ARBA" id="ARBA00022737"/>
    </source>
</evidence>
<feature type="domain" description="Cadherin" evidence="15">
    <location>
        <begin position="1492"/>
        <end position="1594"/>
    </location>
</feature>
<accession>A0A6P7SN43</accession>
<proteinExistence type="predicted"/>
<feature type="domain" description="Cadherin" evidence="15">
    <location>
        <begin position="539"/>
        <end position="641"/>
    </location>
</feature>
<feature type="compositionally biased region" description="Low complexity" evidence="13">
    <location>
        <begin position="2723"/>
        <end position="2744"/>
    </location>
</feature>
<evidence type="ECO:0000256" key="8">
    <source>
        <dbReference type="ARBA" id="ARBA00022989"/>
    </source>
</evidence>
<keyword evidence="5" id="KW-0677">Repeat</keyword>
<keyword evidence="3 14" id="KW-0812">Transmembrane</keyword>
<dbReference type="Gene3D" id="2.60.40.60">
    <property type="entry name" value="Cadherins"/>
    <property type="match status" value="22"/>
</dbReference>
<dbReference type="InterPro" id="IPR027397">
    <property type="entry name" value="Catenin-bd_sf"/>
</dbReference>
<feature type="domain" description="Cadherin" evidence="15">
    <location>
        <begin position="330"/>
        <end position="433"/>
    </location>
</feature>
<feature type="domain" description="Cadherin" evidence="15">
    <location>
        <begin position="1069"/>
        <end position="1173"/>
    </location>
</feature>
<keyword evidence="4" id="KW-0732">Signal</keyword>
<keyword evidence="10" id="KW-1015">Disulfide bond</keyword>
<evidence type="ECO:0000256" key="14">
    <source>
        <dbReference type="SAM" id="Phobius"/>
    </source>
</evidence>
<dbReference type="GO" id="GO:0005509">
    <property type="term" value="F:calcium ion binding"/>
    <property type="evidence" value="ECO:0007669"/>
    <property type="project" value="UniProtKB-UniRule"/>
</dbReference>
<dbReference type="FunFam" id="2.60.40.60:FF:000033">
    <property type="entry name" value="FAT atypical cadherin 1"/>
    <property type="match status" value="1"/>
</dbReference>
<feature type="domain" description="Cadherin" evidence="15">
    <location>
        <begin position="1174"/>
        <end position="1276"/>
    </location>
</feature>
<dbReference type="GO" id="GO:0007156">
    <property type="term" value="P:homophilic cell adhesion via plasma membrane adhesion molecules"/>
    <property type="evidence" value="ECO:0007669"/>
    <property type="project" value="InterPro"/>
</dbReference>
<evidence type="ECO:0000256" key="1">
    <source>
        <dbReference type="ARBA" id="ARBA00004167"/>
    </source>
</evidence>
<organism evidence="16 17">
    <name type="scientific">Octopus sinensis</name>
    <name type="common">East Asian common octopus</name>
    <dbReference type="NCBI Taxonomy" id="2607531"/>
    <lineage>
        <taxon>Eukaryota</taxon>
        <taxon>Metazoa</taxon>
        <taxon>Spiralia</taxon>
        <taxon>Lophotrochozoa</taxon>
        <taxon>Mollusca</taxon>
        <taxon>Cephalopoda</taxon>
        <taxon>Coleoidea</taxon>
        <taxon>Octopodiformes</taxon>
        <taxon>Octopoda</taxon>
        <taxon>Incirrata</taxon>
        <taxon>Octopodidae</taxon>
        <taxon>Octopus</taxon>
    </lineage>
</organism>
<evidence type="ECO:0000256" key="4">
    <source>
        <dbReference type="ARBA" id="ARBA00022729"/>
    </source>
</evidence>
<evidence type="ECO:0000256" key="7">
    <source>
        <dbReference type="ARBA" id="ARBA00022889"/>
    </source>
</evidence>
<gene>
    <name evidence="17" type="primary">LOC115214419</name>
</gene>
<evidence type="ECO:0000256" key="6">
    <source>
        <dbReference type="ARBA" id="ARBA00022837"/>
    </source>
</evidence>
<feature type="region of interest" description="Disordered" evidence="13">
    <location>
        <begin position="2723"/>
        <end position="2773"/>
    </location>
</feature>
<dbReference type="GO" id="GO:0048729">
    <property type="term" value="P:tissue morphogenesis"/>
    <property type="evidence" value="ECO:0007669"/>
    <property type="project" value="UniProtKB-ARBA"/>
</dbReference>
<dbReference type="FunFam" id="2.60.40.60:FF:000080">
    <property type="entry name" value="FAT atypical cadherin 1"/>
    <property type="match status" value="1"/>
</dbReference>
<feature type="domain" description="Cadherin" evidence="15">
    <location>
        <begin position="1595"/>
        <end position="1700"/>
    </location>
</feature>
<evidence type="ECO:0000256" key="13">
    <source>
        <dbReference type="SAM" id="MobiDB-lite"/>
    </source>
</evidence>
<feature type="domain" description="Cadherin" evidence="15">
    <location>
        <begin position="852"/>
        <end position="962"/>
    </location>
</feature>
<keyword evidence="16" id="KW-1185">Reference proteome</keyword>
<feature type="domain" description="Cadherin" evidence="15">
    <location>
        <begin position="434"/>
        <end position="538"/>
    </location>
</feature>
<dbReference type="Pfam" id="PF00028">
    <property type="entry name" value="Cadherin"/>
    <property type="match status" value="21"/>
</dbReference>
<dbReference type="GO" id="GO:0048731">
    <property type="term" value="P:system development"/>
    <property type="evidence" value="ECO:0007669"/>
    <property type="project" value="UniProtKB-ARBA"/>
</dbReference>
<dbReference type="PRINTS" id="PR00205">
    <property type="entry name" value="CADHERIN"/>
</dbReference>
<dbReference type="FunFam" id="2.60.40.60:FF:000039">
    <property type="entry name" value="FAT atypical cadherin 3"/>
    <property type="match status" value="1"/>
</dbReference>
<feature type="domain" description="Cadherin" evidence="15">
    <location>
        <begin position="1383"/>
        <end position="1480"/>
    </location>
</feature>
<dbReference type="FunFam" id="2.60.40.60:FF:000081">
    <property type="entry name" value="protocadherin Fat 4"/>
    <property type="match status" value="1"/>
</dbReference>
<feature type="region of interest" description="Disordered" evidence="13">
    <location>
        <begin position="2649"/>
        <end position="2702"/>
    </location>
</feature>
<protein>
    <submittedName>
        <fullName evidence="17">Protein dachsous-like</fullName>
    </submittedName>
</protein>
<evidence type="ECO:0000256" key="3">
    <source>
        <dbReference type="ARBA" id="ARBA00022692"/>
    </source>
</evidence>
<dbReference type="SUPFAM" id="SSF49313">
    <property type="entry name" value="Cadherin-like"/>
    <property type="match status" value="22"/>
</dbReference>
<feature type="transmembrane region" description="Helical" evidence="14">
    <location>
        <begin position="2351"/>
        <end position="2375"/>
    </location>
</feature>
<dbReference type="GO" id="GO:0005886">
    <property type="term" value="C:plasma membrane"/>
    <property type="evidence" value="ECO:0007669"/>
    <property type="project" value="UniProtKB-SubCell"/>
</dbReference>
<dbReference type="KEGG" id="osn:115214419"/>
<keyword evidence="11" id="KW-0325">Glycoprotein</keyword>
<dbReference type="FunFam" id="2.60.40.60:FF:000020">
    <property type="entry name" value="Dachsous cadherin-related 1b"/>
    <property type="match status" value="7"/>
</dbReference>
<evidence type="ECO:0000256" key="10">
    <source>
        <dbReference type="ARBA" id="ARBA00023157"/>
    </source>
</evidence>
<feature type="domain" description="Cadherin" evidence="15">
    <location>
        <begin position="2004"/>
        <end position="2115"/>
    </location>
</feature>
<feature type="domain" description="Cadherin" evidence="15">
    <location>
        <begin position="2124"/>
        <end position="2215"/>
    </location>
</feature>
<dbReference type="PANTHER" id="PTHR24026:SF136">
    <property type="entry name" value="PROTOCADHERIN-23"/>
    <property type="match status" value="1"/>
</dbReference>
<dbReference type="Proteomes" id="UP000515154">
    <property type="component" value="Linkage group LG7"/>
</dbReference>
<feature type="domain" description="Cadherin" evidence="15">
    <location>
        <begin position="749"/>
        <end position="851"/>
    </location>
</feature>
<keyword evidence="6 12" id="KW-0106">Calcium</keyword>
<name>A0A6P7SN43_9MOLL</name>
<feature type="region of interest" description="Disordered" evidence="13">
    <location>
        <begin position="2281"/>
        <end position="2300"/>
    </location>
</feature>
<reference evidence="17" key="1">
    <citation type="submission" date="2025-08" db="UniProtKB">
        <authorList>
            <consortium name="RefSeq"/>
        </authorList>
    </citation>
    <scope>IDENTIFICATION</scope>
</reference>
<keyword evidence="8 14" id="KW-1133">Transmembrane helix</keyword>
<feature type="region of interest" description="Disordered" evidence="13">
    <location>
        <begin position="2428"/>
        <end position="2452"/>
    </location>
</feature>
<keyword evidence="7" id="KW-0130">Cell adhesion</keyword>
<feature type="domain" description="Cadherin" evidence="15">
    <location>
        <begin position="17"/>
        <end position="122"/>
    </location>
</feature>
<evidence type="ECO:0000313" key="16">
    <source>
        <dbReference type="Proteomes" id="UP000515154"/>
    </source>
</evidence>
<feature type="domain" description="Cadherin" evidence="15">
    <location>
        <begin position="641"/>
        <end position="748"/>
    </location>
</feature>
<dbReference type="GO" id="GO:0009887">
    <property type="term" value="P:animal organ morphogenesis"/>
    <property type="evidence" value="ECO:0007669"/>
    <property type="project" value="UniProtKB-ARBA"/>
</dbReference>
<keyword evidence="9 14" id="KW-0472">Membrane</keyword>
<dbReference type="InterPro" id="IPR002126">
    <property type="entry name" value="Cadherin-like_dom"/>
</dbReference>
<dbReference type="FunFam" id="2.60.40.60:FF:000092">
    <property type="entry name" value="Protocadherin 8"/>
    <property type="match status" value="1"/>
</dbReference>
<evidence type="ECO:0000256" key="12">
    <source>
        <dbReference type="PROSITE-ProRule" id="PRU00043"/>
    </source>
</evidence>
<evidence type="ECO:0000256" key="11">
    <source>
        <dbReference type="ARBA" id="ARBA00023180"/>
    </source>
</evidence>
<dbReference type="PROSITE" id="PS50268">
    <property type="entry name" value="CADHERIN_2"/>
    <property type="match status" value="22"/>
</dbReference>
<dbReference type="FunFam" id="2.60.40.60:FF:000021">
    <property type="entry name" value="FAT atypical cadherin 1"/>
    <property type="match status" value="1"/>
</dbReference>
<feature type="domain" description="Cadherin" evidence="15">
    <location>
        <begin position="962"/>
        <end position="1068"/>
    </location>
</feature>
<dbReference type="PROSITE" id="PS00232">
    <property type="entry name" value="CADHERIN_1"/>
    <property type="match status" value="10"/>
</dbReference>
<dbReference type="InterPro" id="IPR015919">
    <property type="entry name" value="Cadherin-like_sf"/>
</dbReference>
<dbReference type="SMART" id="SM00112">
    <property type="entry name" value="CA"/>
    <property type="match status" value="21"/>
</dbReference>
<sequence>MVLTNLNITSIEHVFMENCKQAAPFSLITLFCFYFLQVSASDPDCGFDSKVSYKIADGMGYTKPSEFKVESATGRICIAKSLDYEKKSVYEFPIKAIDGDGFYMTAIVKIFIQDINDNIPEFYPLQYNTNLDKDTPPGTTVITVQATDKDTAKSYGDVGYSFLSGNGASYFHIYPRSGVIILAKRLSMAPRSFTLKITAVDGEGLRSLQPAVVTVSIPDRNVPVPIFTLNKYSFSVSEAKGRGTEVGQVHASISSSAHAILYSIVSGDRLSLFRINSTSGMISVANPLDHDTLPSVLLNIQAASGNPAVFGTTQVNITITDINDNAPRFIASNLTISVREDKSTTQPFYTVLAHDLDSDLNGQITYRLYNDMNGLFWVDSKQGHLWIRRELDYERKKNYTLEISARDHGIPSLYTNLSVFIQVLDINDNRPYFDKKLYERNVTETTFDAKGFGSVLASDKDSGANGLITYHLKETAQSKKFGIYPNDSVLYVREELDRELKDVYFLTVIAVDNGAPSLTASTNVRVTVLDANDNSPVFTRDVYNFNVVENKSIRSLVGVVSATDRDIGPNARLNYSIRGHTSEFAINPSSGEISLWHTLDHETRTHYNFTVRVNDKGKPSRSSSAIVKINVLDVNDNAPRFLSKSSVSVAENMAKGTPVLQVLATDPDARENGIICYYFDSGQDAGTLAKFAIHPKNGQITTREVLDYESHQEYVLSVVARDNGNPPKENYQEITVSVIDDTEEKPLFPAKNISFSIPENVPIRTLVGIIDKQNGNDGVPEFYLTGGNIFSAFTVSVDSGAIYTIREIDYEESSTHILGIKVVYNGRYSVQSTNLTIIIHVVDINDNAPKFNSDPVKLSVPENTPIGTSLYTFVATDLDSESNGSIVYRIEQLNEDLDRQMFSIDSRSGELTVNEMIDYEKIHSVSLVLIAQDLSPDVRSRLSSSITVLISVLDENDNVPQIASAMRITVSEEETVGFPLTQLIAVDADSTHTGNGIVTYNIIAGNTNEVFRLNANNGLLTLAKKLDRENEERYELNITAQDQGIPQQMSYTLLTIEVEDSNDNTPKFKHSIYYTEVLENARINTTVVQIEAYDLDAGANGQIKYLIPEGTANNMFSINPLSGIIQTRATLDREQKMSYLIIAYAVDDGYPMRYDTATVMITVTDVNDHNPMFKLPSYHIVLSENQRYDVIRTFVAYDSDQDMNGKVTYRIANGNVDNIFSVDSDTGALSCRPLDREMVSFYNLTLVAEDGGSPSRTGRTHILVTVKDMNDNVPIFRWSEYSRMLPEDIGMGTYVMQVNATDADEGPNQNITYALANDTSGLFSLNSTTGIIHTIGYFDREKRSVYNFVVVATDGSLYESPHTARVPVEVLIDDVNDNRPAFPTEPFRKTVSDNVGADQSIFSVEATDNDIGRNQVISYTFGPMSDPSSQDLFRISSNSGVIRTKRRLSKKDTNRYFLQVIATDNGGPRLSSAAVLEITVGLPGLDNNLHFVKKTYYTPVEENSRKGLSIQNITATYKKQIDSSVNYYFISGNEDAVFHLNNRSGEISVQDPDKLDYETVSKIRLIVMAKKGSERAYASVNIAVIDKNDHPPVFTQQHYVSYVWENDKRNTLITKVVASDSDAGRNSQIRYSIISGDKDGVFHINRSTGVITTTSPSLDREIYSSYQLKIEADDNGRNYMSSTCIVQITVVDKNDNTPVLPRLKPLSIPEDTVVGSTISMVTANVADLNPNLSYNITSTDGMFNVDHLTGEVTLAKPLDYNKQKTYNSYVIVKNDVSNATVKLQINVLDTNNHAPEFSESSYQVSVKENAYVGKPIFTVTALDSDSGKNADITYKMDVQVPEFYINPKTGTIHVNKTLTYNPNKSFIQLVVVAEDGGTPRLSTVVGIYVQIFPVYNTIPSFPQLTYRHNVKENISRGTVLLDVKLPKSTSLTQNRIFYKIVQSEMQNVFSIGRRSGEIVLNSMLDREKIDDYSFTVMAMSGHQSSTVNVDILVDDINDQRPVFDQAIYHVVLNESFLSNVSFCQVQASDRDVGNNGRVAYAITSGNDNGLFRINRETGRIFITAGRHLDYESQTSHKLVVRAIDCVGCKVGESRLMTFTSVVINVTDVNESPPRFPLRKYIEFIAENEPVTTRIFQAHANDEDKYEKMSYHIFNNDYSYFYIDKESGWVHSSVSFDYESRTQYTFQLLANDSNGQNTTIKVTVNILSVDEYTPKFKKKSYSFEIRGDADVGDYVGEVNATDEDKGEDGRIFFQLGDPASPFLISPINGSIYVRENLRGIRSGHQSTSRRKRDTKETESNEKYEDVSLVVLAGSGKSNSKTTSTKVNVKIDRGCIGCNKLKVFNPEPSSKKLVIIIVAVLVSLIIISVCILLFLLFRRRYRKRKPRSAPPAFNTAFEVPPPVAPRHTGPPSYQEVVHCNGHSVNIARSEVLSDRSGNSTSSGRGSAEEEEDEEIRMINSNTCIQSQTLSRKSKMPDSGIQQDDDSCSEPPVQNHQEYFARLGIDTARIQAKAKAAAVAPSVDSIRHYQDEGGGDSNNVDNFVYEKLGDIETDDELSIIENSRDQGFHDAEPHQVASLSSVVNSEEEYSGSYNWDYLLDWGPQYMPLADVFAEIAQLKDEENSNFRPKKQPVHMVPQRFVNSTLNANIRTVPPPIITDAPPRMYKQGSKHSSHTAAPGGPMIPSSRTNAPLPPLPRSPITHESFFPSPALTPSFSPSLSPLATKCPSLSPVVSSRGASSSGHSSAPNMPGRAHAIVKQSQTGYIASPDSEQEIRI</sequence>
<feature type="domain" description="Cadherin" evidence="15">
    <location>
        <begin position="1902"/>
        <end position="2003"/>
    </location>
</feature>
<feature type="domain" description="Cadherin" evidence="15">
    <location>
        <begin position="1277"/>
        <end position="1382"/>
    </location>
</feature>
<feature type="compositionally biased region" description="Low complexity" evidence="13">
    <location>
        <begin position="2432"/>
        <end position="2443"/>
    </location>
</feature>
<evidence type="ECO:0000313" key="17">
    <source>
        <dbReference type="RefSeq" id="XP_029639473.1"/>
    </source>
</evidence>
<dbReference type="FunFam" id="2.60.40.60:FF:000010">
    <property type="entry name" value="Cadherin EGF LAG seven-pass G-type receptor 3"/>
    <property type="match status" value="1"/>
</dbReference>
<dbReference type="Gene3D" id="4.10.900.10">
    <property type="entry name" value="TCF3-CBD (Catenin binding domain)"/>
    <property type="match status" value="1"/>
</dbReference>
<dbReference type="InterPro" id="IPR020894">
    <property type="entry name" value="Cadherin_CS"/>
</dbReference>
<feature type="domain" description="Cadherin" evidence="15">
    <location>
        <begin position="2216"/>
        <end position="2329"/>
    </location>
</feature>
<evidence type="ECO:0000259" key="15">
    <source>
        <dbReference type="PROSITE" id="PS50268"/>
    </source>
</evidence>
<dbReference type="PANTHER" id="PTHR24026">
    <property type="entry name" value="FAT ATYPICAL CADHERIN-RELATED"/>
    <property type="match status" value="1"/>
</dbReference>
<feature type="domain" description="Cadherin" evidence="15">
    <location>
        <begin position="123"/>
        <end position="227"/>
    </location>
</feature>
<dbReference type="RefSeq" id="XP_029639473.1">
    <property type="nucleotide sequence ID" value="XM_029783613.2"/>
</dbReference>
<evidence type="ECO:0000256" key="2">
    <source>
        <dbReference type="ARBA" id="ARBA00022536"/>
    </source>
</evidence>
<dbReference type="CDD" id="cd11304">
    <property type="entry name" value="Cadherin_repeat"/>
    <property type="match status" value="22"/>
</dbReference>
<feature type="domain" description="Cadherin" evidence="15">
    <location>
        <begin position="228"/>
        <end position="329"/>
    </location>
</feature>
<feature type="domain" description="Cadherin" evidence="15">
    <location>
        <begin position="1700"/>
        <end position="1797"/>
    </location>
</feature>
<feature type="domain" description="Cadherin" evidence="15">
    <location>
        <begin position="1798"/>
        <end position="1901"/>
    </location>
</feature>